<feature type="domain" description="Homoserine dehydrogenase catalytic" evidence="14">
    <location>
        <begin position="151"/>
        <end position="348"/>
    </location>
</feature>
<dbReference type="InterPro" id="IPR036291">
    <property type="entry name" value="NAD(P)-bd_dom_sf"/>
</dbReference>
<dbReference type="InterPro" id="IPR005106">
    <property type="entry name" value="Asp/hSer_DH_NAD-bd"/>
</dbReference>
<dbReference type="Gene3D" id="3.30.360.10">
    <property type="entry name" value="Dihydrodipicolinate Reductase, domain 2"/>
    <property type="match status" value="1"/>
</dbReference>
<comment type="similarity">
    <text evidence="4 13">Belongs to the homoserine dehydrogenase family.</text>
</comment>
<evidence type="ECO:0000313" key="16">
    <source>
        <dbReference type="EMBL" id="GAA0871311.1"/>
    </source>
</evidence>
<dbReference type="Pfam" id="PF03447">
    <property type="entry name" value="NAD_binding_3"/>
    <property type="match status" value="1"/>
</dbReference>
<evidence type="ECO:0000256" key="8">
    <source>
        <dbReference type="ARBA" id="ARBA00022857"/>
    </source>
</evidence>
<evidence type="ECO:0000259" key="14">
    <source>
        <dbReference type="Pfam" id="PF00742"/>
    </source>
</evidence>
<comment type="pathway">
    <text evidence="3 12">Amino-acid biosynthesis; L-methionine biosynthesis via de novo pathway; L-homoserine from L-aspartate: step 3/3.</text>
</comment>
<dbReference type="PANTHER" id="PTHR43070:SF3">
    <property type="entry name" value="HOMOSERINE DEHYDROGENASE"/>
    <property type="match status" value="1"/>
</dbReference>
<evidence type="ECO:0000256" key="5">
    <source>
        <dbReference type="ARBA" id="ARBA00013213"/>
    </source>
</evidence>
<dbReference type="InterPro" id="IPR022697">
    <property type="entry name" value="HDH_short"/>
</dbReference>
<dbReference type="Pfam" id="PF00742">
    <property type="entry name" value="Homoserine_dh"/>
    <property type="match status" value="1"/>
</dbReference>
<name>A0ABN1MDW5_9FLAO</name>
<evidence type="ECO:0000256" key="10">
    <source>
        <dbReference type="ARBA" id="ARBA00023167"/>
    </source>
</evidence>
<reference evidence="16 17" key="1">
    <citation type="journal article" date="2019" name="Int. J. Syst. Evol. Microbiol.">
        <title>The Global Catalogue of Microorganisms (GCM) 10K type strain sequencing project: providing services to taxonomists for standard genome sequencing and annotation.</title>
        <authorList>
            <consortium name="The Broad Institute Genomics Platform"/>
            <consortium name="The Broad Institute Genome Sequencing Center for Infectious Disease"/>
            <person name="Wu L."/>
            <person name="Ma J."/>
        </authorList>
    </citation>
    <scope>NUCLEOTIDE SEQUENCE [LARGE SCALE GENOMIC DNA]</scope>
    <source>
        <strain evidence="16 17">JCM 16082</strain>
    </source>
</reference>
<dbReference type="EMBL" id="BAAAFG010000002">
    <property type="protein sequence ID" value="GAA0871311.1"/>
    <property type="molecule type" value="Genomic_DNA"/>
</dbReference>
<evidence type="ECO:0000256" key="13">
    <source>
        <dbReference type="RuleBase" id="RU004171"/>
    </source>
</evidence>
<feature type="domain" description="Aspartate/homoserine dehydrogenase NAD-binding" evidence="15">
    <location>
        <begin position="10"/>
        <end position="143"/>
    </location>
</feature>
<dbReference type="Proteomes" id="UP001500507">
    <property type="component" value="Unassembled WGS sequence"/>
</dbReference>
<dbReference type="PROSITE" id="PS01042">
    <property type="entry name" value="HOMOSER_DHGENASE"/>
    <property type="match status" value="1"/>
</dbReference>
<dbReference type="EC" id="1.1.1.3" evidence="5 12"/>
<protein>
    <recommendedName>
        <fullName evidence="5 12">Homoserine dehydrogenase</fullName>
        <ecNumber evidence="5 12">1.1.1.3</ecNumber>
    </recommendedName>
</protein>
<evidence type="ECO:0000256" key="1">
    <source>
        <dbReference type="ARBA" id="ARBA00001920"/>
    </source>
</evidence>
<evidence type="ECO:0000259" key="15">
    <source>
        <dbReference type="Pfam" id="PF03447"/>
    </source>
</evidence>
<comment type="catalytic activity">
    <reaction evidence="11">
        <text>L-homoserine + NADP(+) = L-aspartate 4-semialdehyde + NADPH + H(+)</text>
        <dbReference type="Rhea" id="RHEA:15761"/>
        <dbReference type="ChEBI" id="CHEBI:15378"/>
        <dbReference type="ChEBI" id="CHEBI:57476"/>
        <dbReference type="ChEBI" id="CHEBI:57783"/>
        <dbReference type="ChEBI" id="CHEBI:58349"/>
        <dbReference type="ChEBI" id="CHEBI:537519"/>
        <dbReference type="EC" id="1.1.1.3"/>
    </reaction>
    <physiologicalReaction direction="right-to-left" evidence="11">
        <dbReference type="Rhea" id="RHEA:15763"/>
    </physiologicalReaction>
</comment>
<evidence type="ECO:0000256" key="7">
    <source>
        <dbReference type="ARBA" id="ARBA00022697"/>
    </source>
</evidence>
<evidence type="ECO:0000256" key="6">
    <source>
        <dbReference type="ARBA" id="ARBA00022605"/>
    </source>
</evidence>
<gene>
    <name evidence="16" type="ORF">GCM10009117_04570</name>
</gene>
<evidence type="ECO:0000256" key="3">
    <source>
        <dbReference type="ARBA" id="ARBA00005062"/>
    </source>
</evidence>
<dbReference type="SUPFAM" id="SSF55347">
    <property type="entry name" value="Glyceraldehyde-3-phosphate dehydrogenase-like, C-terminal domain"/>
    <property type="match status" value="1"/>
</dbReference>
<comment type="cofactor">
    <cofactor evidence="1">
        <name>a metal cation</name>
        <dbReference type="ChEBI" id="CHEBI:25213"/>
    </cofactor>
</comment>
<keyword evidence="8 12" id="KW-0521">NADP</keyword>
<evidence type="ECO:0000256" key="4">
    <source>
        <dbReference type="ARBA" id="ARBA00006753"/>
    </source>
</evidence>
<evidence type="ECO:0000256" key="2">
    <source>
        <dbReference type="ARBA" id="ARBA00005056"/>
    </source>
</evidence>
<keyword evidence="17" id="KW-1185">Reference proteome</keyword>
<proteinExistence type="inferred from homology"/>
<keyword evidence="6 12" id="KW-0028">Amino-acid biosynthesis</keyword>
<dbReference type="PIRSF" id="PIRSF036497">
    <property type="entry name" value="HDH_short"/>
    <property type="match status" value="1"/>
</dbReference>
<evidence type="ECO:0000256" key="12">
    <source>
        <dbReference type="RuleBase" id="RU000579"/>
    </source>
</evidence>
<evidence type="ECO:0000313" key="17">
    <source>
        <dbReference type="Proteomes" id="UP001500507"/>
    </source>
</evidence>
<evidence type="ECO:0000256" key="9">
    <source>
        <dbReference type="ARBA" id="ARBA00023002"/>
    </source>
</evidence>
<dbReference type="Gene3D" id="3.40.50.720">
    <property type="entry name" value="NAD(P)-binding Rossmann-like Domain"/>
    <property type="match status" value="1"/>
</dbReference>
<comment type="pathway">
    <text evidence="2 12">Amino-acid biosynthesis; L-threonine biosynthesis; L-threonine from L-aspartate: step 3/5.</text>
</comment>
<dbReference type="PANTHER" id="PTHR43070">
    <property type="match status" value="1"/>
</dbReference>
<dbReference type="SUPFAM" id="SSF51735">
    <property type="entry name" value="NAD(P)-binding Rossmann-fold domains"/>
    <property type="match status" value="1"/>
</dbReference>
<sequence length="354" mass="39513">MKNIQLILFGIGNVGGTLIDQIIAQKEKLRQQHIDLQFSAILNSSNVFFPSHNLTSSWRASFEENSMSYTFNDVLKHIQKIEDKIIIAIDATASDEVVNKYETLIEAGCHLVSANKIANTISYDFYIRLRKKLSLHQRQFEYETNVGAGLPVIETVKKLHQSGDEITKVRGVFSGSLSYLFNRFSSEEVPFSQLIKDAKVNGYTEPDPRDDLSGKDVGRKLLILARELQLEKEFKDVQIQSLIPPHLNGESTVAQFEERMDELDVLYGEEKSTSTDKVLRYIGELDVSKEALSVSLQNEHTGSAIGQLQGADNVVEIYTKDYDQHPLVIKGAGAGGAVTARGVFNDILKVVSQC</sequence>
<keyword evidence="7 12" id="KW-0791">Threonine biosynthesis</keyword>
<accession>A0ABN1MDW5</accession>
<organism evidence="16 17">
    <name type="scientific">Gangjinia marincola</name>
    <dbReference type="NCBI Taxonomy" id="578463"/>
    <lineage>
        <taxon>Bacteria</taxon>
        <taxon>Pseudomonadati</taxon>
        <taxon>Bacteroidota</taxon>
        <taxon>Flavobacteriia</taxon>
        <taxon>Flavobacteriales</taxon>
        <taxon>Flavobacteriaceae</taxon>
        <taxon>Gangjinia</taxon>
    </lineage>
</organism>
<evidence type="ECO:0000256" key="11">
    <source>
        <dbReference type="ARBA" id="ARBA00048841"/>
    </source>
</evidence>
<comment type="caution">
    <text evidence="16">The sequence shown here is derived from an EMBL/GenBank/DDBJ whole genome shotgun (WGS) entry which is preliminary data.</text>
</comment>
<keyword evidence="9 12" id="KW-0560">Oxidoreductase</keyword>
<dbReference type="InterPro" id="IPR011147">
    <property type="entry name" value="Bifunc_Aspkin/hSer_DH"/>
</dbReference>
<dbReference type="InterPro" id="IPR001342">
    <property type="entry name" value="HDH_cat"/>
</dbReference>
<dbReference type="RefSeq" id="WP_343763285.1">
    <property type="nucleotide sequence ID" value="NZ_BAAAFG010000002.1"/>
</dbReference>
<keyword evidence="10 12" id="KW-0486">Methionine biosynthesis</keyword>
<dbReference type="InterPro" id="IPR019811">
    <property type="entry name" value="HDH_CS"/>
</dbReference>